<sequence>MTEDSIDYDPNETVEETSPVVDRQEQPAVIFKTLTSTDNLTVKENLRNSPFNWVRVEGTENGDSICAVAVKIGVSPLVMVFSDLWLGYGCLEMCPREMFRDLIWLHRSN</sequence>
<dbReference type="AlphaFoldDB" id="A0A8T0E9C2"/>
<keyword evidence="3" id="KW-1185">Reference proteome</keyword>
<dbReference type="EMBL" id="JABXBU010002230">
    <property type="protein sequence ID" value="KAF8768439.1"/>
    <property type="molecule type" value="Genomic_DNA"/>
</dbReference>
<accession>A0A8T0E9C2</accession>
<organism evidence="2 3">
    <name type="scientific">Argiope bruennichi</name>
    <name type="common">Wasp spider</name>
    <name type="synonym">Aranea bruennichi</name>
    <dbReference type="NCBI Taxonomy" id="94029"/>
    <lineage>
        <taxon>Eukaryota</taxon>
        <taxon>Metazoa</taxon>
        <taxon>Ecdysozoa</taxon>
        <taxon>Arthropoda</taxon>
        <taxon>Chelicerata</taxon>
        <taxon>Arachnida</taxon>
        <taxon>Araneae</taxon>
        <taxon>Araneomorphae</taxon>
        <taxon>Entelegynae</taxon>
        <taxon>Araneoidea</taxon>
        <taxon>Araneidae</taxon>
        <taxon>Argiope</taxon>
    </lineage>
</organism>
<dbReference type="Proteomes" id="UP000807504">
    <property type="component" value="Unassembled WGS sequence"/>
</dbReference>
<reference evidence="2" key="2">
    <citation type="submission" date="2020-06" db="EMBL/GenBank/DDBJ databases">
        <authorList>
            <person name="Sheffer M."/>
        </authorList>
    </citation>
    <scope>NUCLEOTIDE SEQUENCE</scope>
</reference>
<proteinExistence type="predicted"/>
<gene>
    <name evidence="2" type="ORF">HNY73_021260</name>
</gene>
<reference evidence="2" key="1">
    <citation type="journal article" date="2020" name="bioRxiv">
        <title>Chromosome-level reference genome of the European wasp spider Argiope bruennichi: a resource for studies on range expansion and evolutionary adaptation.</title>
        <authorList>
            <person name="Sheffer M.M."/>
            <person name="Hoppe A."/>
            <person name="Krehenwinkel H."/>
            <person name="Uhl G."/>
            <person name="Kuss A.W."/>
            <person name="Jensen L."/>
            <person name="Jensen C."/>
            <person name="Gillespie R.G."/>
            <person name="Hoff K.J."/>
            <person name="Prost S."/>
        </authorList>
    </citation>
    <scope>NUCLEOTIDE SEQUENCE</scope>
</reference>
<evidence type="ECO:0000313" key="3">
    <source>
        <dbReference type="Proteomes" id="UP000807504"/>
    </source>
</evidence>
<evidence type="ECO:0000313" key="2">
    <source>
        <dbReference type="EMBL" id="KAF8768439.1"/>
    </source>
</evidence>
<evidence type="ECO:0000256" key="1">
    <source>
        <dbReference type="SAM" id="MobiDB-lite"/>
    </source>
</evidence>
<name>A0A8T0E9C2_ARGBR</name>
<feature type="compositionally biased region" description="Acidic residues" evidence="1">
    <location>
        <begin position="1"/>
        <end position="15"/>
    </location>
</feature>
<comment type="caution">
    <text evidence="2">The sequence shown here is derived from an EMBL/GenBank/DDBJ whole genome shotgun (WGS) entry which is preliminary data.</text>
</comment>
<protein>
    <submittedName>
        <fullName evidence="2">Uncharacterized protein</fullName>
    </submittedName>
</protein>
<feature type="region of interest" description="Disordered" evidence="1">
    <location>
        <begin position="1"/>
        <end position="20"/>
    </location>
</feature>